<evidence type="ECO:0000313" key="2">
    <source>
        <dbReference type="EMBL" id="CAG7822014.1"/>
    </source>
</evidence>
<evidence type="ECO:0000256" key="1">
    <source>
        <dbReference type="SAM" id="SignalP"/>
    </source>
</evidence>
<keyword evidence="3" id="KW-1185">Reference proteome</keyword>
<comment type="caution">
    <text evidence="2">The sequence shown here is derived from an EMBL/GenBank/DDBJ whole genome shotgun (WGS) entry which is preliminary data.</text>
</comment>
<sequence>MAFNPSTLAKIAALAFLSGIVIPRNIAVGEIRCPLVWEKYELSSGSAPDGSVPAYPNDEDNFVIRGTDSETQECRIGRFNILSGAYFVTKSGDNKLSLVRSLDDHRILRNVHGCTIRWVKNPNTDFLTRANTDNKNDNIVVGHITTGGESIIGEADSTSKELIYVTKEEQIRKTGDFEYLISLTDGFHLEFTNLTFQKPFYGSIEFLGIDEINNQGPGVISQAVTQTKDIIRATKFSHNRNWEHCSQATFNFEINLNLDVGPIKLNSLGQNIYQTFRKEKLVRGLIGSEVEQTLTTTRQIEVNPYAHIQACTLIGKINKFNNTFNAIGKYTAVGWTESGTFSGETYLNNVMVVLDPTINGGCLELVELFYRLNKIQTEGRKTGNVLKEEEKHIESRIAEILAKRPRN</sequence>
<proteinExistence type="predicted"/>
<feature type="chain" id="PRO_5035300070" evidence="1">
    <location>
        <begin position="24"/>
        <end position="407"/>
    </location>
</feature>
<protein>
    <submittedName>
        <fullName evidence="2">Uncharacterized protein</fullName>
    </submittedName>
</protein>
<accession>A0A8J2PHK1</accession>
<dbReference type="Proteomes" id="UP000708208">
    <property type="component" value="Unassembled WGS sequence"/>
</dbReference>
<feature type="signal peptide" evidence="1">
    <location>
        <begin position="1"/>
        <end position="23"/>
    </location>
</feature>
<dbReference type="AlphaFoldDB" id="A0A8J2PHK1"/>
<evidence type="ECO:0000313" key="3">
    <source>
        <dbReference type="Proteomes" id="UP000708208"/>
    </source>
</evidence>
<gene>
    <name evidence="2" type="ORF">AFUS01_LOCUS32312</name>
</gene>
<reference evidence="2" key="1">
    <citation type="submission" date="2021-06" db="EMBL/GenBank/DDBJ databases">
        <authorList>
            <person name="Hodson N. C."/>
            <person name="Mongue J. A."/>
            <person name="Jaron S. K."/>
        </authorList>
    </citation>
    <scope>NUCLEOTIDE SEQUENCE</scope>
</reference>
<organism evidence="2 3">
    <name type="scientific">Allacma fusca</name>
    <dbReference type="NCBI Taxonomy" id="39272"/>
    <lineage>
        <taxon>Eukaryota</taxon>
        <taxon>Metazoa</taxon>
        <taxon>Ecdysozoa</taxon>
        <taxon>Arthropoda</taxon>
        <taxon>Hexapoda</taxon>
        <taxon>Collembola</taxon>
        <taxon>Symphypleona</taxon>
        <taxon>Sminthuridae</taxon>
        <taxon>Allacma</taxon>
    </lineage>
</organism>
<keyword evidence="1" id="KW-0732">Signal</keyword>
<dbReference type="EMBL" id="CAJVCH010525111">
    <property type="protein sequence ID" value="CAG7822014.1"/>
    <property type="molecule type" value="Genomic_DNA"/>
</dbReference>
<name>A0A8J2PHK1_9HEXA</name>